<dbReference type="SUPFAM" id="SSF52317">
    <property type="entry name" value="Class I glutamine amidotransferase-like"/>
    <property type="match status" value="1"/>
</dbReference>
<keyword evidence="3" id="KW-0645">Protease</keyword>
<evidence type="ECO:0000256" key="1">
    <source>
        <dbReference type="ARBA" id="ARBA00008542"/>
    </source>
</evidence>
<dbReference type="Gene3D" id="3.40.50.880">
    <property type="match status" value="1"/>
</dbReference>
<feature type="domain" description="DJ-1/PfpI" evidence="2">
    <location>
        <begin position="6"/>
        <end position="168"/>
    </location>
</feature>
<dbReference type="Pfam" id="PF01965">
    <property type="entry name" value="DJ-1_PfpI"/>
    <property type="match status" value="1"/>
</dbReference>
<dbReference type="GO" id="GO:0006508">
    <property type="term" value="P:proteolysis"/>
    <property type="evidence" value="ECO:0007669"/>
    <property type="project" value="UniProtKB-KW"/>
</dbReference>
<dbReference type="EMBL" id="UGOD01000001">
    <property type="protein sequence ID" value="STX50061.1"/>
    <property type="molecule type" value="Genomic_DNA"/>
</dbReference>
<dbReference type="PROSITE" id="PS51276">
    <property type="entry name" value="PEPTIDASE_C56_PFPI"/>
    <property type="match status" value="1"/>
</dbReference>
<dbReference type="InterPro" id="IPR029062">
    <property type="entry name" value="Class_I_gatase-like"/>
</dbReference>
<organism evidence="3 4">
    <name type="scientific">Legionella busanensis</name>
    <dbReference type="NCBI Taxonomy" id="190655"/>
    <lineage>
        <taxon>Bacteria</taxon>
        <taxon>Pseudomonadati</taxon>
        <taxon>Pseudomonadota</taxon>
        <taxon>Gammaproteobacteria</taxon>
        <taxon>Legionellales</taxon>
        <taxon>Legionellaceae</taxon>
        <taxon>Legionella</taxon>
    </lineage>
</organism>
<keyword evidence="4" id="KW-1185">Reference proteome</keyword>
<dbReference type="OrthoDB" id="9792284at2"/>
<name>A0A378JGW8_9GAMM</name>
<protein>
    <submittedName>
        <fullName evidence="3">Intracellular protease, ThiJ/PfpI family</fullName>
    </submittedName>
</protein>
<proteinExistence type="inferred from homology"/>
<dbReference type="GO" id="GO:0008233">
    <property type="term" value="F:peptidase activity"/>
    <property type="evidence" value="ECO:0007669"/>
    <property type="project" value="UniProtKB-KW"/>
</dbReference>
<keyword evidence="3" id="KW-0378">Hydrolase</keyword>
<dbReference type="InterPro" id="IPR006286">
    <property type="entry name" value="C56_PfpI-like"/>
</dbReference>
<dbReference type="Proteomes" id="UP000254794">
    <property type="component" value="Unassembled WGS sequence"/>
</dbReference>
<evidence type="ECO:0000313" key="4">
    <source>
        <dbReference type="Proteomes" id="UP000254794"/>
    </source>
</evidence>
<evidence type="ECO:0000259" key="2">
    <source>
        <dbReference type="Pfam" id="PF01965"/>
    </source>
</evidence>
<comment type="similarity">
    <text evidence="1">Belongs to the peptidase C56 family.</text>
</comment>
<dbReference type="PANTHER" id="PTHR42733">
    <property type="entry name" value="DJ-1 PROTEIN"/>
    <property type="match status" value="1"/>
</dbReference>
<gene>
    <name evidence="3" type="primary">yhbO</name>
    <name evidence="3" type="ORF">NCTC13316_00126</name>
</gene>
<dbReference type="CDD" id="cd03134">
    <property type="entry name" value="GATase1_PfpI_like"/>
    <property type="match status" value="1"/>
</dbReference>
<reference evidence="3 4" key="1">
    <citation type="submission" date="2018-06" db="EMBL/GenBank/DDBJ databases">
        <authorList>
            <consortium name="Pathogen Informatics"/>
            <person name="Doyle S."/>
        </authorList>
    </citation>
    <scope>NUCLEOTIDE SEQUENCE [LARGE SCALE GENOMIC DNA]</scope>
    <source>
        <strain evidence="3 4">NCTC13316</strain>
    </source>
</reference>
<dbReference type="PANTHER" id="PTHR42733:SF13">
    <property type="entry name" value="DJ-1_PFPI DOMAIN-CONTAINING PROTEIN"/>
    <property type="match status" value="1"/>
</dbReference>
<dbReference type="AlphaFoldDB" id="A0A378JGW8"/>
<sequence>MALTNKKVGILIENDYQELEFWYPYLRLQEEGIEPLIIGKEIKSYTSKLGYEAKADVTAEEASSMYFDAIIIPGGYAPDKMRIQSAMIRLVKNTYEQGRIIAAICHAGWVLISAKILNGKKVTGVKSIQDDLINAGAQFLDEQVVVDNNLITSRTPVDLPFFCQQIIKKLNDKK</sequence>
<evidence type="ECO:0000313" key="3">
    <source>
        <dbReference type="EMBL" id="STX50061.1"/>
    </source>
</evidence>
<dbReference type="RefSeq" id="WP_115329545.1">
    <property type="nucleotide sequence ID" value="NZ_CAAAHP010000003.1"/>
</dbReference>
<dbReference type="NCBIfam" id="TIGR01382">
    <property type="entry name" value="PfpI"/>
    <property type="match status" value="1"/>
</dbReference>
<accession>A0A378JGW8</accession>
<dbReference type="InterPro" id="IPR002818">
    <property type="entry name" value="DJ-1/PfpI"/>
</dbReference>